<organism evidence="11 12">
    <name type="scientific">Nocardia neocaledoniensis</name>
    <dbReference type="NCBI Taxonomy" id="236511"/>
    <lineage>
        <taxon>Bacteria</taxon>
        <taxon>Bacillati</taxon>
        <taxon>Actinomycetota</taxon>
        <taxon>Actinomycetes</taxon>
        <taxon>Mycobacteriales</taxon>
        <taxon>Nocardiaceae</taxon>
        <taxon>Nocardia</taxon>
    </lineage>
</organism>
<dbReference type="PANTHER" id="PTHR43289">
    <property type="entry name" value="MITOGEN-ACTIVATED PROTEIN KINASE KINASE KINASE 20-RELATED"/>
    <property type="match status" value="1"/>
</dbReference>
<dbReference type="SUPFAM" id="SSF56112">
    <property type="entry name" value="Protein kinase-like (PK-like)"/>
    <property type="match status" value="1"/>
</dbReference>
<comment type="caution">
    <text evidence="11">The sequence shown here is derived from an EMBL/GenBank/DDBJ whole genome shotgun (WGS) entry which is preliminary data.</text>
</comment>
<dbReference type="PROSITE" id="PS00108">
    <property type="entry name" value="PROTEIN_KINASE_ST"/>
    <property type="match status" value="1"/>
</dbReference>
<keyword evidence="4" id="KW-0547">Nucleotide-binding</keyword>
<dbReference type="InterPro" id="IPR011009">
    <property type="entry name" value="Kinase-like_dom_sf"/>
</dbReference>
<dbReference type="InterPro" id="IPR008271">
    <property type="entry name" value="Ser/Thr_kinase_AS"/>
</dbReference>
<dbReference type="CDD" id="cd14014">
    <property type="entry name" value="STKc_PknB_like"/>
    <property type="match status" value="1"/>
</dbReference>
<evidence type="ECO:0000256" key="9">
    <source>
        <dbReference type="SAM" id="Phobius"/>
    </source>
</evidence>
<dbReference type="FunFam" id="1.10.510.10:FF:000021">
    <property type="entry name" value="Serine/threonine protein kinase"/>
    <property type="match status" value="1"/>
</dbReference>
<dbReference type="InterPro" id="IPR000719">
    <property type="entry name" value="Prot_kinase_dom"/>
</dbReference>
<dbReference type="EC" id="2.7.11.1" evidence="1"/>
<dbReference type="GO" id="GO:0005524">
    <property type="term" value="F:ATP binding"/>
    <property type="evidence" value="ECO:0007669"/>
    <property type="project" value="UniProtKB-KW"/>
</dbReference>
<evidence type="ECO:0000256" key="6">
    <source>
        <dbReference type="ARBA" id="ARBA00022840"/>
    </source>
</evidence>
<accession>A0A317N1I5</accession>
<dbReference type="RefSeq" id="WP_110041502.1">
    <property type="nucleotide sequence ID" value="NZ_QGTL01000019.1"/>
</dbReference>
<proteinExistence type="predicted"/>
<keyword evidence="9" id="KW-1133">Transmembrane helix</keyword>
<evidence type="ECO:0000313" key="11">
    <source>
        <dbReference type="EMBL" id="PWV67735.1"/>
    </source>
</evidence>
<keyword evidence="9" id="KW-0472">Membrane</keyword>
<dbReference type="GO" id="GO:0045717">
    <property type="term" value="P:negative regulation of fatty acid biosynthetic process"/>
    <property type="evidence" value="ECO:0007669"/>
    <property type="project" value="UniProtKB-ARBA"/>
</dbReference>
<comment type="catalytic activity">
    <reaction evidence="7">
        <text>L-threonyl-[protein] + ATP = O-phospho-L-threonyl-[protein] + ADP + H(+)</text>
        <dbReference type="Rhea" id="RHEA:46608"/>
        <dbReference type="Rhea" id="RHEA-COMP:11060"/>
        <dbReference type="Rhea" id="RHEA-COMP:11605"/>
        <dbReference type="ChEBI" id="CHEBI:15378"/>
        <dbReference type="ChEBI" id="CHEBI:30013"/>
        <dbReference type="ChEBI" id="CHEBI:30616"/>
        <dbReference type="ChEBI" id="CHEBI:61977"/>
        <dbReference type="ChEBI" id="CHEBI:456216"/>
        <dbReference type="EC" id="2.7.11.1"/>
    </reaction>
</comment>
<dbReference type="SMART" id="SM00220">
    <property type="entry name" value="S_TKc"/>
    <property type="match status" value="1"/>
</dbReference>
<dbReference type="Pfam" id="PF00069">
    <property type="entry name" value="Pkinase"/>
    <property type="match status" value="1"/>
</dbReference>
<dbReference type="AlphaFoldDB" id="A0A317N1I5"/>
<reference evidence="11 12" key="1">
    <citation type="submission" date="2018-05" db="EMBL/GenBank/DDBJ databases">
        <title>Genomic Encyclopedia of Type Strains, Phase IV (KMG-IV): sequencing the most valuable type-strain genomes for metagenomic binning, comparative biology and taxonomic classification.</title>
        <authorList>
            <person name="Goeker M."/>
        </authorList>
    </citation>
    <scope>NUCLEOTIDE SEQUENCE [LARGE SCALE GENOMIC DNA]</scope>
    <source>
        <strain evidence="11 12">DSM 44717</strain>
    </source>
</reference>
<evidence type="ECO:0000313" key="12">
    <source>
        <dbReference type="Proteomes" id="UP000246410"/>
    </source>
</evidence>
<evidence type="ECO:0000256" key="7">
    <source>
        <dbReference type="ARBA" id="ARBA00047899"/>
    </source>
</evidence>
<name>A0A317N1I5_9NOCA</name>
<dbReference type="FunFam" id="3.30.200.20:FF:000035">
    <property type="entry name" value="Serine/threonine protein kinase Stk1"/>
    <property type="match status" value="1"/>
</dbReference>
<evidence type="ECO:0000256" key="2">
    <source>
        <dbReference type="ARBA" id="ARBA00022527"/>
    </source>
</evidence>
<evidence type="ECO:0000256" key="3">
    <source>
        <dbReference type="ARBA" id="ARBA00022679"/>
    </source>
</evidence>
<dbReference type="Proteomes" id="UP000246410">
    <property type="component" value="Unassembled WGS sequence"/>
</dbReference>
<evidence type="ECO:0000256" key="1">
    <source>
        <dbReference type="ARBA" id="ARBA00012513"/>
    </source>
</evidence>
<protein>
    <recommendedName>
        <fullName evidence="1">non-specific serine/threonine protein kinase</fullName>
        <ecNumber evidence="1">2.7.11.1</ecNumber>
    </recommendedName>
</protein>
<evidence type="ECO:0000259" key="10">
    <source>
        <dbReference type="PROSITE" id="PS50011"/>
    </source>
</evidence>
<dbReference type="GO" id="GO:0004674">
    <property type="term" value="F:protein serine/threonine kinase activity"/>
    <property type="evidence" value="ECO:0007669"/>
    <property type="project" value="UniProtKB-KW"/>
</dbReference>
<sequence>MSRRILPPGTVFAGYRIERVLGSGGMGTVYVAAHPRLPRRDALKVLATEFGADPEFRARFIREAELAAQLDHPHIIGVYDRGIEGGQLWIAMRFIDGPDAATLLREDALTPPRVAHLITGVARGLDHAHRAGMLHRDVKPANILVEVIPGQPDRVAVTDFGIAKAVAGTTLTQAGTILATVAYAAPEQLTGTAVDPRADVYALGCTLYELLTGAKPFPRASVDAVIAAHLTEPPPRPSAVANLPRAIDEVIARAMAKDPQRRYASCGELAKAAARALGVEAEPVPRDRSSRRRGLGIALAAVGAVAALAVAGVVVLNRDSSTPGASGPTSSAVPLDPNSWAAHQWVIDAFPGLLPKTQVDSGFQGILCAPVDENQRPIDAGETRYSTHTLACNGNRDPVSRLILQCGTDEPVAEFKPSSRATRLIGDEDWQRASGRGHVRWSDSTDVDLPSGELQLSFTDGPRANCALTVTGGTSGQDLFDRWWRDGPL</sequence>
<dbReference type="Gene3D" id="1.10.510.10">
    <property type="entry name" value="Transferase(Phosphotransferase) domain 1"/>
    <property type="match status" value="1"/>
</dbReference>
<keyword evidence="9" id="KW-0812">Transmembrane</keyword>
<keyword evidence="3" id="KW-0808">Transferase</keyword>
<keyword evidence="12" id="KW-1185">Reference proteome</keyword>
<keyword evidence="2" id="KW-0723">Serine/threonine-protein kinase</keyword>
<evidence type="ECO:0000256" key="5">
    <source>
        <dbReference type="ARBA" id="ARBA00022777"/>
    </source>
</evidence>
<comment type="catalytic activity">
    <reaction evidence="8">
        <text>L-seryl-[protein] + ATP = O-phospho-L-seryl-[protein] + ADP + H(+)</text>
        <dbReference type="Rhea" id="RHEA:17989"/>
        <dbReference type="Rhea" id="RHEA-COMP:9863"/>
        <dbReference type="Rhea" id="RHEA-COMP:11604"/>
        <dbReference type="ChEBI" id="CHEBI:15378"/>
        <dbReference type="ChEBI" id="CHEBI:29999"/>
        <dbReference type="ChEBI" id="CHEBI:30616"/>
        <dbReference type="ChEBI" id="CHEBI:83421"/>
        <dbReference type="ChEBI" id="CHEBI:456216"/>
        <dbReference type="EC" id="2.7.11.1"/>
    </reaction>
</comment>
<evidence type="ECO:0000256" key="8">
    <source>
        <dbReference type="ARBA" id="ARBA00048679"/>
    </source>
</evidence>
<dbReference type="EMBL" id="QGTL01000019">
    <property type="protein sequence ID" value="PWV67735.1"/>
    <property type="molecule type" value="Genomic_DNA"/>
</dbReference>
<dbReference type="PANTHER" id="PTHR43289:SF6">
    <property type="entry name" value="SERINE_THREONINE-PROTEIN KINASE NEKL-3"/>
    <property type="match status" value="1"/>
</dbReference>
<evidence type="ECO:0000256" key="4">
    <source>
        <dbReference type="ARBA" id="ARBA00022741"/>
    </source>
</evidence>
<keyword evidence="6" id="KW-0067">ATP-binding</keyword>
<feature type="domain" description="Protein kinase" evidence="10">
    <location>
        <begin position="15"/>
        <end position="277"/>
    </location>
</feature>
<dbReference type="PROSITE" id="PS50011">
    <property type="entry name" value="PROTEIN_KINASE_DOM"/>
    <property type="match status" value="1"/>
</dbReference>
<keyword evidence="5 11" id="KW-0418">Kinase</keyword>
<dbReference type="Gene3D" id="3.30.200.20">
    <property type="entry name" value="Phosphorylase Kinase, domain 1"/>
    <property type="match status" value="1"/>
</dbReference>
<feature type="transmembrane region" description="Helical" evidence="9">
    <location>
        <begin position="295"/>
        <end position="316"/>
    </location>
</feature>
<gene>
    <name evidence="11" type="ORF">DFR69_11949</name>
</gene>